<evidence type="ECO:0000313" key="6">
    <source>
        <dbReference type="EMBL" id="THU88430.1"/>
    </source>
</evidence>
<dbReference type="GO" id="GO:0016559">
    <property type="term" value="P:peroxisome fission"/>
    <property type="evidence" value="ECO:0007669"/>
    <property type="project" value="InterPro"/>
</dbReference>
<dbReference type="PANTHER" id="PTHR12652">
    <property type="entry name" value="PEROXISOMAL BIOGENESIS FACTOR 11"/>
    <property type="match status" value="1"/>
</dbReference>
<keyword evidence="2" id="KW-0472">Membrane</keyword>
<name>A0A4S8LER1_DENBC</name>
<keyword evidence="1" id="KW-0962">Peroxisome biogenesis</keyword>
<dbReference type="InterPro" id="IPR008733">
    <property type="entry name" value="PEX11"/>
</dbReference>
<proteinExistence type="predicted"/>
<evidence type="ECO:0000256" key="2">
    <source>
        <dbReference type="ARBA" id="ARBA00023136"/>
    </source>
</evidence>
<dbReference type="GO" id="GO:0005778">
    <property type="term" value="C:peroxisomal membrane"/>
    <property type="evidence" value="ECO:0007669"/>
    <property type="project" value="UniProtKB-SubCell"/>
</dbReference>
<dbReference type="Proteomes" id="UP000297245">
    <property type="component" value="Unassembled WGS sequence"/>
</dbReference>
<dbReference type="Pfam" id="PF05648">
    <property type="entry name" value="PEX11"/>
    <property type="match status" value="1"/>
</dbReference>
<dbReference type="PANTHER" id="PTHR12652:SF25">
    <property type="entry name" value="MICROBODY (PEROXISOME) PROLIFERATION PROTEIN PEROXIN 11C (EUROFUNG)"/>
    <property type="match status" value="1"/>
</dbReference>
<evidence type="ECO:0000256" key="3">
    <source>
        <dbReference type="ARBA" id="ARBA00023140"/>
    </source>
</evidence>
<reference evidence="5 7" key="1">
    <citation type="journal article" date="2019" name="Nat. Ecol. Evol.">
        <title>Megaphylogeny resolves global patterns of mushroom evolution.</title>
        <authorList>
            <person name="Varga T."/>
            <person name="Krizsan K."/>
            <person name="Foldi C."/>
            <person name="Dima B."/>
            <person name="Sanchez-Garcia M."/>
            <person name="Sanchez-Ramirez S."/>
            <person name="Szollosi G.J."/>
            <person name="Szarkandi J.G."/>
            <person name="Papp V."/>
            <person name="Albert L."/>
            <person name="Andreopoulos W."/>
            <person name="Angelini C."/>
            <person name="Antonin V."/>
            <person name="Barry K.W."/>
            <person name="Bougher N.L."/>
            <person name="Buchanan P."/>
            <person name="Buyck B."/>
            <person name="Bense V."/>
            <person name="Catcheside P."/>
            <person name="Chovatia M."/>
            <person name="Cooper J."/>
            <person name="Damon W."/>
            <person name="Desjardin D."/>
            <person name="Finy P."/>
            <person name="Geml J."/>
            <person name="Haridas S."/>
            <person name="Hughes K."/>
            <person name="Justo A."/>
            <person name="Karasinski D."/>
            <person name="Kautmanova I."/>
            <person name="Kiss B."/>
            <person name="Kocsube S."/>
            <person name="Kotiranta H."/>
            <person name="LaButti K.M."/>
            <person name="Lechner B.E."/>
            <person name="Liimatainen K."/>
            <person name="Lipzen A."/>
            <person name="Lukacs Z."/>
            <person name="Mihaltcheva S."/>
            <person name="Morgado L.N."/>
            <person name="Niskanen T."/>
            <person name="Noordeloos M.E."/>
            <person name="Ohm R.A."/>
            <person name="Ortiz-Santana B."/>
            <person name="Ovrebo C."/>
            <person name="Racz N."/>
            <person name="Riley R."/>
            <person name="Savchenko A."/>
            <person name="Shiryaev A."/>
            <person name="Soop K."/>
            <person name="Spirin V."/>
            <person name="Szebenyi C."/>
            <person name="Tomsovsky M."/>
            <person name="Tulloss R.E."/>
            <person name="Uehling J."/>
            <person name="Grigoriev I.V."/>
            <person name="Vagvolgyi C."/>
            <person name="Papp T."/>
            <person name="Martin F.M."/>
            <person name="Miettinen O."/>
            <person name="Hibbett D.S."/>
            <person name="Nagy L.G."/>
        </authorList>
    </citation>
    <scope>NUCLEOTIDE SEQUENCE [LARGE SCALE GENOMIC DNA]</scope>
    <source>
        <strain evidence="5 7">CBS 962.96</strain>
    </source>
</reference>
<keyword evidence="7" id="KW-1185">Reference proteome</keyword>
<dbReference type="OrthoDB" id="10005898at2759"/>
<dbReference type="EMBL" id="ML179410">
    <property type="protein sequence ID" value="THU88430.1"/>
    <property type="molecule type" value="Genomic_DNA"/>
</dbReference>
<accession>A0A4S8LER1</accession>
<evidence type="ECO:0000256" key="4">
    <source>
        <dbReference type="ARBA" id="ARBA00046271"/>
    </source>
</evidence>
<evidence type="ECO:0000313" key="5">
    <source>
        <dbReference type="EMBL" id="THU87260.1"/>
    </source>
</evidence>
<keyword evidence="3" id="KW-0576">Peroxisome</keyword>
<sequence>MSLSKSIPALETIISQISQVVNPDFIDHLVRYLGTWSGTDKLFTILQYTLKLLIPLLNLRARLQYRAGLRTTVSSDAATRLGKFASTISDSRTLWRFWGLLPIIQWLISLERNPHPTKKILGIERLQAWSMMGYYPLEHLAYLASHEVIPPRLWSFSLSPGAMSIWSCRFWAAYVVLQIAHLREDWKHLQARTRSYRKAKGTSLNENEKVEVQKRWDAYWNELLINIANLPLALNWSMENGFIKSDVLVSILNLVAALASFRSGWKATALPSSSATEAIEPQEPTLDAIAATGYEVTD</sequence>
<dbReference type="AlphaFoldDB" id="A0A4S8LER1"/>
<comment type="subcellular location">
    <subcellularLocation>
        <location evidence="4">Peroxisome membrane</location>
    </subcellularLocation>
</comment>
<evidence type="ECO:0000256" key="1">
    <source>
        <dbReference type="ARBA" id="ARBA00022593"/>
    </source>
</evidence>
<evidence type="ECO:0000313" key="7">
    <source>
        <dbReference type="Proteomes" id="UP000297245"/>
    </source>
</evidence>
<organism evidence="5 7">
    <name type="scientific">Dendrothele bispora (strain CBS 962.96)</name>
    <dbReference type="NCBI Taxonomy" id="1314807"/>
    <lineage>
        <taxon>Eukaryota</taxon>
        <taxon>Fungi</taxon>
        <taxon>Dikarya</taxon>
        <taxon>Basidiomycota</taxon>
        <taxon>Agaricomycotina</taxon>
        <taxon>Agaricomycetes</taxon>
        <taxon>Agaricomycetidae</taxon>
        <taxon>Agaricales</taxon>
        <taxon>Agaricales incertae sedis</taxon>
        <taxon>Dendrothele</taxon>
    </lineage>
</organism>
<evidence type="ECO:0008006" key="8">
    <source>
        <dbReference type="Google" id="ProtNLM"/>
    </source>
</evidence>
<dbReference type="EMBL" id="ML179458">
    <property type="protein sequence ID" value="THU87260.1"/>
    <property type="molecule type" value="Genomic_DNA"/>
</dbReference>
<gene>
    <name evidence="6" type="ORF">K435DRAFT_730021</name>
    <name evidence="5" type="ORF">K435DRAFT_969987</name>
</gene>
<protein>
    <recommendedName>
        <fullName evidence="8">Peroxisomal biogenesis factor 11</fullName>
    </recommendedName>
</protein>